<dbReference type="OMA" id="WLNFLAN"/>
<evidence type="ECO:0000256" key="12">
    <source>
        <dbReference type="SAM" id="Phobius"/>
    </source>
</evidence>
<dbReference type="GO" id="GO:0120547">
    <property type="term" value="F:heme A synthase activity"/>
    <property type="evidence" value="ECO:0007669"/>
    <property type="project" value="UniProtKB-EC"/>
</dbReference>
<keyword evidence="4" id="KW-0479">Metal-binding</keyword>
<evidence type="ECO:0000256" key="5">
    <source>
        <dbReference type="ARBA" id="ARBA00022989"/>
    </source>
</evidence>
<gene>
    <name evidence="13" type="ORF">TVY486_1112980</name>
</gene>
<evidence type="ECO:0000256" key="1">
    <source>
        <dbReference type="ARBA" id="ARBA00001970"/>
    </source>
</evidence>
<feature type="transmembrane region" description="Helical" evidence="12">
    <location>
        <begin position="129"/>
        <end position="149"/>
    </location>
</feature>
<evidence type="ECO:0000256" key="8">
    <source>
        <dbReference type="ARBA" id="ARBA00023133"/>
    </source>
</evidence>
<evidence type="ECO:0000256" key="4">
    <source>
        <dbReference type="ARBA" id="ARBA00022723"/>
    </source>
</evidence>
<keyword evidence="6" id="KW-0560">Oxidoreductase</keyword>
<feature type="transmembrane region" description="Helical" evidence="12">
    <location>
        <begin position="245"/>
        <end position="264"/>
    </location>
</feature>
<evidence type="ECO:0000256" key="2">
    <source>
        <dbReference type="ARBA" id="ARBA00004141"/>
    </source>
</evidence>
<dbReference type="InterPro" id="IPR023754">
    <property type="entry name" value="HemeA_Synthase_type2"/>
</dbReference>
<dbReference type="VEuPathDB" id="TriTrypDB:TvY486_1112980"/>
<evidence type="ECO:0000256" key="7">
    <source>
        <dbReference type="ARBA" id="ARBA00023004"/>
    </source>
</evidence>
<dbReference type="GO" id="GO:0046872">
    <property type="term" value="F:metal ion binding"/>
    <property type="evidence" value="ECO:0007669"/>
    <property type="project" value="UniProtKB-KW"/>
</dbReference>
<dbReference type="GO" id="GO:0006784">
    <property type="term" value="P:heme A biosynthetic process"/>
    <property type="evidence" value="ECO:0007669"/>
    <property type="project" value="InterPro"/>
</dbReference>
<comment type="catalytic activity">
    <reaction evidence="11">
        <text>Fe(II)-heme o + 2 A + H2O = Fe(II)-heme a + 2 AH2</text>
        <dbReference type="Rhea" id="RHEA:63388"/>
        <dbReference type="ChEBI" id="CHEBI:13193"/>
        <dbReference type="ChEBI" id="CHEBI:15377"/>
        <dbReference type="ChEBI" id="CHEBI:17499"/>
        <dbReference type="ChEBI" id="CHEBI:60530"/>
        <dbReference type="ChEBI" id="CHEBI:61715"/>
        <dbReference type="EC" id="1.17.99.9"/>
    </reaction>
    <physiologicalReaction direction="left-to-right" evidence="11">
        <dbReference type="Rhea" id="RHEA:63389"/>
    </physiologicalReaction>
</comment>
<dbReference type="Pfam" id="PF02628">
    <property type="entry name" value="COX15-CtaA"/>
    <property type="match status" value="1"/>
</dbReference>
<accession>G0UDA3</accession>
<feature type="transmembrane region" description="Helical" evidence="12">
    <location>
        <begin position="52"/>
        <end position="72"/>
    </location>
</feature>
<feature type="transmembrane region" description="Helical" evidence="12">
    <location>
        <begin position="376"/>
        <end position="396"/>
    </location>
</feature>
<keyword evidence="7" id="KW-0408">Iron</keyword>
<dbReference type="PANTHER" id="PTHR23289">
    <property type="entry name" value="CYTOCHROME C OXIDASE ASSEMBLY PROTEIN COX15"/>
    <property type="match status" value="1"/>
</dbReference>
<sequence length="398" mass="43596">MLRFCTRLPHYNSVSPIPLRQLSQRQLQSTVSAQPGSSGWHVSPTNRAVSRWLYGSAAVVGCVIVVGGITRLTESGLSMVDWKPVTGVRPPLTDNEWEAEFEKYQKFPEFKQRNTMTLEEFKFIFFWEWAHRVLARGVGVIYGIPLLYFMARGRFGAQSGLAVALVGVLALGGVQGAVGWYMVRSGLDPRLLDEGRKATVSAYRLATHLVLAFTIYSSLVRIAFGLQMPHMDTFKGKGAVQCGARLCFLVVLFTAISGAFVAGLDAGLMYNDEFPWMCGGVVPPREHLVVVQPWWRNALENPAAAQTWHRVMAGLSTVSIMGLNAVCAHRWTALPLVLRHGMVVVNGALIVQVSLGVWTIVSYVETPVAASHQLGSLLLLTAIIRVCALLGSRGVCLT</sequence>
<evidence type="ECO:0000256" key="9">
    <source>
        <dbReference type="ARBA" id="ARBA00023136"/>
    </source>
</evidence>
<dbReference type="AlphaFoldDB" id="G0UDA3"/>
<evidence type="ECO:0000256" key="6">
    <source>
        <dbReference type="ARBA" id="ARBA00023002"/>
    </source>
</evidence>
<proteinExistence type="predicted"/>
<keyword evidence="9 12" id="KW-0472">Membrane</keyword>
<comment type="subcellular location">
    <subcellularLocation>
        <location evidence="2">Membrane</location>
        <topology evidence="2">Multi-pass membrane protein</topology>
    </subcellularLocation>
</comment>
<dbReference type="GO" id="GO:0016653">
    <property type="term" value="F:oxidoreductase activity, acting on NAD(P)H, heme protein as acceptor"/>
    <property type="evidence" value="ECO:0007669"/>
    <property type="project" value="TreeGrafter"/>
</dbReference>
<keyword evidence="8" id="KW-0350">Heme biosynthesis</keyword>
<keyword evidence="5 12" id="KW-1133">Transmembrane helix</keyword>
<feature type="transmembrane region" description="Helical" evidence="12">
    <location>
        <begin position="203"/>
        <end position="224"/>
    </location>
</feature>
<feature type="transmembrane region" description="Helical" evidence="12">
    <location>
        <begin position="311"/>
        <end position="331"/>
    </location>
</feature>
<evidence type="ECO:0000256" key="10">
    <source>
        <dbReference type="ARBA" id="ARBA00044501"/>
    </source>
</evidence>
<organism evidence="13">
    <name type="scientific">Trypanosoma vivax (strain Y486)</name>
    <dbReference type="NCBI Taxonomy" id="1055687"/>
    <lineage>
        <taxon>Eukaryota</taxon>
        <taxon>Discoba</taxon>
        <taxon>Euglenozoa</taxon>
        <taxon>Kinetoplastea</taxon>
        <taxon>Metakinetoplastina</taxon>
        <taxon>Trypanosomatida</taxon>
        <taxon>Trypanosomatidae</taxon>
        <taxon>Trypanosoma</taxon>
        <taxon>Duttonella</taxon>
    </lineage>
</organism>
<feature type="transmembrane region" description="Helical" evidence="12">
    <location>
        <begin position="343"/>
        <end position="364"/>
    </location>
</feature>
<evidence type="ECO:0000256" key="11">
    <source>
        <dbReference type="ARBA" id="ARBA00048044"/>
    </source>
</evidence>
<dbReference type="InterPro" id="IPR003780">
    <property type="entry name" value="COX15/CtaA_fam"/>
</dbReference>
<keyword evidence="3 12" id="KW-0812">Transmembrane</keyword>
<comment type="cofactor">
    <cofactor evidence="1">
        <name>heme b</name>
        <dbReference type="ChEBI" id="CHEBI:60344"/>
    </cofactor>
</comment>
<evidence type="ECO:0000313" key="13">
    <source>
        <dbReference type="EMBL" id="CCC53814.1"/>
    </source>
</evidence>
<dbReference type="PANTHER" id="PTHR23289:SF2">
    <property type="entry name" value="CYTOCHROME C OXIDASE ASSEMBLY PROTEIN COX15 HOMOLOG"/>
    <property type="match status" value="1"/>
</dbReference>
<comment type="pathway">
    <text evidence="10">Porphyrin-containing compound metabolism; heme A biosynthesis; heme A from heme O: step 1/1.</text>
</comment>
<name>G0UDA3_TRYVY</name>
<feature type="transmembrane region" description="Helical" evidence="12">
    <location>
        <begin position="161"/>
        <end position="183"/>
    </location>
</feature>
<dbReference type="GO" id="GO:0005743">
    <property type="term" value="C:mitochondrial inner membrane"/>
    <property type="evidence" value="ECO:0007669"/>
    <property type="project" value="TreeGrafter"/>
</dbReference>
<protein>
    <submittedName>
        <fullName evidence="13">Putative cytochrome oxidase assembly protein</fullName>
    </submittedName>
</protein>
<dbReference type="EMBL" id="HE573027">
    <property type="protein sequence ID" value="CCC53814.1"/>
    <property type="molecule type" value="Genomic_DNA"/>
</dbReference>
<evidence type="ECO:0000256" key="3">
    <source>
        <dbReference type="ARBA" id="ARBA00022692"/>
    </source>
</evidence>
<reference evidence="13" key="1">
    <citation type="journal article" date="2012" name="Proc. Natl. Acad. Sci. U.S.A.">
        <title>Antigenic diversity is generated by distinct evolutionary mechanisms in African trypanosome species.</title>
        <authorList>
            <person name="Jackson A.P."/>
            <person name="Berry A."/>
            <person name="Aslett M."/>
            <person name="Allison H.C."/>
            <person name="Burton P."/>
            <person name="Vavrova-Anderson J."/>
            <person name="Brown R."/>
            <person name="Browne H."/>
            <person name="Corton N."/>
            <person name="Hauser H."/>
            <person name="Gamble J."/>
            <person name="Gilderthorp R."/>
            <person name="Marcello L."/>
            <person name="McQuillan J."/>
            <person name="Otto T.D."/>
            <person name="Quail M.A."/>
            <person name="Sanders M.J."/>
            <person name="van Tonder A."/>
            <person name="Ginger M.L."/>
            <person name="Field M.C."/>
            <person name="Barry J.D."/>
            <person name="Hertz-Fowler C."/>
            <person name="Berriman M."/>
        </authorList>
    </citation>
    <scope>NUCLEOTIDE SEQUENCE</scope>
    <source>
        <strain evidence="13">Y486</strain>
    </source>
</reference>